<evidence type="ECO:0000256" key="1">
    <source>
        <dbReference type="SAM" id="MobiDB-lite"/>
    </source>
</evidence>
<dbReference type="Proteomes" id="UP000678895">
    <property type="component" value="Unassembled WGS sequence"/>
</dbReference>
<feature type="transmembrane region" description="Helical" evidence="2">
    <location>
        <begin position="157"/>
        <end position="175"/>
    </location>
</feature>
<sequence length="283" mass="30070">MICLKCGHVFENEQGSITECPVCGAALAPSWNEKTGEASARIESAATGESSSEIGTESGHSGAPAPGGKASGDLTWKQVKESQAFQQGAEISKQYGGFFLNALLHPLASSKKIDRAHFLNGIITMVIIAILLPLVLYIPSLRSAFPDAFGAGYLRPFILVVLAFAVAVFATYGLMRLGKVSADPRNITAKLGTLLVPSTAALLISVIFQIIGLGIGLSGLFLFITVLSFFVAITLLIHQEMSQSTSALDPLYSSLIVNVLFGYILYRIVLVSISYMLGGFFSL</sequence>
<protein>
    <recommendedName>
        <fullName evidence="5">Zinc ribbon domain-containing protein</fullName>
    </recommendedName>
</protein>
<dbReference type="EMBL" id="BORS01000005">
    <property type="protein sequence ID" value="GIO42003.1"/>
    <property type="molecule type" value="Genomic_DNA"/>
</dbReference>
<dbReference type="RefSeq" id="WP_301626532.1">
    <property type="nucleotide sequence ID" value="NZ_BORS01000005.1"/>
</dbReference>
<feature type="region of interest" description="Disordered" evidence="1">
    <location>
        <begin position="38"/>
        <end position="69"/>
    </location>
</feature>
<name>A0A919Y450_9BACL</name>
<reference evidence="3" key="1">
    <citation type="submission" date="2021-03" db="EMBL/GenBank/DDBJ databases">
        <title>Antimicrobial resistance genes in bacteria isolated from Japanese honey, and their potential for conferring macrolide and lincosamide resistance in the American foulbrood pathogen Paenibacillus larvae.</title>
        <authorList>
            <person name="Okamoto M."/>
            <person name="Kumagai M."/>
            <person name="Kanamori H."/>
            <person name="Takamatsu D."/>
        </authorList>
    </citation>
    <scope>NUCLEOTIDE SEQUENCE</scope>
    <source>
        <strain evidence="3">J41TS4</strain>
    </source>
</reference>
<feature type="transmembrane region" description="Helical" evidence="2">
    <location>
        <begin position="250"/>
        <end position="277"/>
    </location>
</feature>
<keyword evidence="4" id="KW-1185">Reference proteome</keyword>
<keyword evidence="2" id="KW-0812">Transmembrane</keyword>
<comment type="caution">
    <text evidence="3">The sequence shown here is derived from an EMBL/GenBank/DDBJ whole genome shotgun (WGS) entry which is preliminary data.</text>
</comment>
<gene>
    <name evidence="3" type="ORF">J41TS4_17610</name>
</gene>
<evidence type="ECO:0008006" key="5">
    <source>
        <dbReference type="Google" id="ProtNLM"/>
    </source>
</evidence>
<feature type="transmembrane region" description="Helical" evidence="2">
    <location>
        <begin position="217"/>
        <end position="238"/>
    </location>
</feature>
<accession>A0A919Y450</accession>
<keyword evidence="2" id="KW-0472">Membrane</keyword>
<dbReference type="AlphaFoldDB" id="A0A919Y450"/>
<evidence type="ECO:0000313" key="3">
    <source>
        <dbReference type="EMBL" id="GIO42003.1"/>
    </source>
</evidence>
<feature type="transmembrane region" description="Helical" evidence="2">
    <location>
        <begin position="187"/>
        <end position="211"/>
    </location>
</feature>
<evidence type="ECO:0000313" key="4">
    <source>
        <dbReference type="Proteomes" id="UP000678895"/>
    </source>
</evidence>
<keyword evidence="2" id="KW-1133">Transmembrane helix</keyword>
<organism evidence="3 4">
    <name type="scientific">Paenibacillus apis</name>
    <dbReference type="NCBI Taxonomy" id="1792174"/>
    <lineage>
        <taxon>Bacteria</taxon>
        <taxon>Bacillati</taxon>
        <taxon>Bacillota</taxon>
        <taxon>Bacilli</taxon>
        <taxon>Bacillales</taxon>
        <taxon>Paenibacillaceae</taxon>
        <taxon>Paenibacillus</taxon>
    </lineage>
</organism>
<evidence type="ECO:0000256" key="2">
    <source>
        <dbReference type="SAM" id="Phobius"/>
    </source>
</evidence>
<feature type="transmembrane region" description="Helical" evidence="2">
    <location>
        <begin position="118"/>
        <end position="137"/>
    </location>
</feature>
<proteinExistence type="predicted"/>
<feature type="compositionally biased region" description="Low complexity" evidence="1">
    <location>
        <begin position="48"/>
        <end position="69"/>
    </location>
</feature>